<name>A0A2T2WKA0_SULTH</name>
<dbReference type="InterPro" id="IPR050712">
    <property type="entry name" value="NAD(P)H-dep_reductase"/>
</dbReference>
<dbReference type="GO" id="GO:0010181">
    <property type="term" value="F:FMN binding"/>
    <property type="evidence" value="ECO:0007669"/>
    <property type="project" value="TreeGrafter"/>
</dbReference>
<dbReference type="Proteomes" id="UP000242705">
    <property type="component" value="Unassembled WGS sequence"/>
</dbReference>
<comment type="caution">
    <text evidence="2">The sequence shown here is derived from an EMBL/GenBank/DDBJ whole genome shotgun (WGS) entry which is preliminary data.</text>
</comment>
<dbReference type="InterPro" id="IPR029039">
    <property type="entry name" value="Flavoprotein-like_sf"/>
</dbReference>
<accession>A0A2T2WKA0</accession>
<dbReference type="EMBL" id="PXYX01000081">
    <property type="protein sequence ID" value="PSR22674.1"/>
    <property type="molecule type" value="Genomic_DNA"/>
</dbReference>
<dbReference type="GO" id="GO:0016491">
    <property type="term" value="F:oxidoreductase activity"/>
    <property type="evidence" value="ECO:0007669"/>
    <property type="project" value="InterPro"/>
</dbReference>
<evidence type="ECO:0000313" key="3">
    <source>
        <dbReference type="Proteomes" id="UP000242705"/>
    </source>
</evidence>
<sequence length="193" mass="21028">MRSSMRHKCKLRLAGFSGSLRSGSYNTMLLSNARSILADRATVELVDIAGIPMFNQDFECAPPESVLRMNELVWGCDGVIISTPQYNASFPGVLKNALDWLSRPRGQSCLSGKPTVVIGASIGPTGSAVAQAQLRTILTYLDMVLITHPMVCIGHANEKFDETGALTDKESRQRLESLMDRLLSAISRLNDKG</sequence>
<gene>
    <name evidence="2" type="ORF">C7B47_16460</name>
</gene>
<dbReference type="GO" id="GO:0005829">
    <property type="term" value="C:cytosol"/>
    <property type="evidence" value="ECO:0007669"/>
    <property type="project" value="TreeGrafter"/>
</dbReference>
<organism evidence="2 3">
    <name type="scientific">Sulfobacillus thermosulfidooxidans</name>
    <dbReference type="NCBI Taxonomy" id="28034"/>
    <lineage>
        <taxon>Bacteria</taxon>
        <taxon>Bacillati</taxon>
        <taxon>Bacillota</taxon>
        <taxon>Clostridia</taxon>
        <taxon>Eubacteriales</taxon>
        <taxon>Clostridiales Family XVII. Incertae Sedis</taxon>
        <taxon>Sulfobacillus</taxon>
    </lineage>
</organism>
<dbReference type="Gene3D" id="3.40.50.360">
    <property type="match status" value="1"/>
</dbReference>
<feature type="domain" description="NADPH-dependent FMN reductase-like" evidence="1">
    <location>
        <begin position="12"/>
        <end position="157"/>
    </location>
</feature>
<dbReference type="AlphaFoldDB" id="A0A2T2WKA0"/>
<dbReference type="SUPFAM" id="SSF52218">
    <property type="entry name" value="Flavoproteins"/>
    <property type="match status" value="1"/>
</dbReference>
<dbReference type="InterPro" id="IPR005025">
    <property type="entry name" value="FMN_Rdtase-like_dom"/>
</dbReference>
<dbReference type="Pfam" id="PF03358">
    <property type="entry name" value="FMN_red"/>
    <property type="match status" value="1"/>
</dbReference>
<reference evidence="2 3" key="1">
    <citation type="journal article" date="2014" name="BMC Genomics">
        <title>Comparison of environmental and isolate Sulfobacillus genomes reveals diverse carbon, sulfur, nitrogen, and hydrogen metabolisms.</title>
        <authorList>
            <person name="Justice N.B."/>
            <person name="Norman A."/>
            <person name="Brown C.T."/>
            <person name="Singh A."/>
            <person name="Thomas B.C."/>
            <person name="Banfield J.F."/>
        </authorList>
    </citation>
    <scope>NUCLEOTIDE SEQUENCE [LARGE SCALE GENOMIC DNA]</scope>
    <source>
        <strain evidence="2">AMDSBA5</strain>
    </source>
</reference>
<protein>
    <submittedName>
        <fullName evidence="2">NADPH-dependent FMN reductase</fullName>
    </submittedName>
</protein>
<evidence type="ECO:0000259" key="1">
    <source>
        <dbReference type="Pfam" id="PF03358"/>
    </source>
</evidence>
<dbReference type="PANTHER" id="PTHR30543:SF21">
    <property type="entry name" value="NAD(P)H-DEPENDENT FMN REDUCTASE LOT6"/>
    <property type="match status" value="1"/>
</dbReference>
<evidence type="ECO:0000313" key="2">
    <source>
        <dbReference type="EMBL" id="PSR22674.1"/>
    </source>
</evidence>
<dbReference type="PANTHER" id="PTHR30543">
    <property type="entry name" value="CHROMATE REDUCTASE"/>
    <property type="match status" value="1"/>
</dbReference>
<proteinExistence type="predicted"/>